<evidence type="ECO:0008006" key="3">
    <source>
        <dbReference type="Google" id="ProtNLM"/>
    </source>
</evidence>
<dbReference type="OrthoDB" id="1466461at2"/>
<keyword evidence="2" id="KW-1185">Reference proteome</keyword>
<evidence type="ECO:0000313" key="1">
    <source>
        <dbReference type="EMBL" id="SMO32751.1"/>
    </source>
</evidence>
<reference evidence="1 2" key="1">
    <citation type="submission" date="2017-05" db="EMBL/GenBank/DDBJ databases">
        <authorList>
            <person name="Varghese N."/>
            <person name="Submissions S."/>
        </authorList>
    </citation>
    <scope>NUCLEOTIDE SEQUENCE [LARGE SCALE GENOMIC DNA]</scope>
    <source>
        <strain evidence="1 2">DSM 27040</strain>
    </source>
</reference>
<dbReference type="RefSeq" id="WP_142531474.1">
    <property type="nucleotide sequence ID" value="NZ_FXTB01000001.1"/>
</dbReference>
<sequence length="297" mass="33194">MKPILLPLLLLFLSSCYKEVDIDLPKRKPKLVIGSYITANEPIGAVITQSVPANDTVFTLKTKAQVSVAVNGEEYPLTHIKDSLYRSTIKVRHGRTYTIRASAPGYETVHASDSIPRPVGFGIKKYVATANVDNEGENISSITIDIKNIPDVPTFFELRMLSTVIYNWDEKDWTSVYYEGLHSQDITIRNEGLVNLSANKVGLLFTNELMQGSSHSLSFDFYNLIGDEHNSIDKVEIQLRTVSAAYYKFKKRLYPNLDNQVGDLWDGTGNPIDAYTNVVNGYGIFAGYSQVSHSKNL</sequence>
<protein>
    <recommendedName>
        <fullName evidence="3">DUF4249 domain-containing protein</fullName>
    </recommendedName>
</protein>
<gene>
    <name evidence="1" type="ORF">SAMN06265379_10148</name>
</gene>
<dbReference type="Proteomes" id="UP000319040">
    <property type="component" value="Unassembled WGS sequence"/>
</dbReference>
<dbReference type="Pfam" id="PF14054">
    <property type="entry name" value="DUF4249"/>
    <property type="match status" value="1"/>
</dbReference>
<dbReference type="InterPro" id="IPR025345">
    <property type="entry name" value="DUF4249"/>
</dbReference>
<accession>A0A521AD91</accession>
<organism evidence="1 2">
    <name type="scientific">Saccharicrinis carchari</name>
    <dbReference type="NCBI Taxonomy" id="1168039"/>
    <lineage>
        <taxon>Bacteria</taxon>
        <taxon>Pseudomonadati</taxon>
        <taxon>Bacteroidota</taxon>
        <taxon>Bacteroidia</taxon>
        <taxon>Marinilabiliales</taxon>
        <taxon>Marinilabiliaceae</taxon>
        <taxon>Saccharicrinis</taxon>
    </lineage>
</organism>
<evidence type="ECO:0000313" key="2">
    <source>
        <dbReference type="Proteomes" id="UP000319040"/>
    </source>
</evidence>
<dbReference type="PROSITE" id="PS51257">
    <property type="entry name" value="PROKAR_LIPOPROTEIN"/>
    <property type="match status" value="1"/>
</dbReference>
<name>A0A521AD91_SACCC</name>
<dbReference type="AlphaFoldDB" id="A0A521AD91"/>
<dbReference type="EMBL" id="FXTB01000001">
    <property type="protein sequence ID" value="SMO32751.1"/>
    <property type="molecule type" value="Genomic_DNA"/>
</dbReference>
<proteinExistence type="predicted"/>